<comment type="caution">
    <text evidence="5">The sequence shown here is derived from an EMBL/GenBank/DDBJ whole genome shotgun (WGS) entry which is preliminary data.</text>
</comment>
<dbReference type="PROSITE" id="PS51930">
    <property type="entry name" value="BMC_2"/>
    <property type="match status" value="2"/>
</dbReference>
<evidence type="ECO:0000313" key="5">
    <source>
        <dbReference type="EMBL" id="MBO1308394.1"/>
    </source>
</evidence>
<keyword evidence="2" id="KW-1283">Bacterial microcompartment</keyword>
<dbReference type="Pfam" id="PF00936">
    <property type="entry name" value="BMC"/>
    <property type="match status" value="2"/>
</dbReference>
<comment type="subcellular location">
    <subcellularLocation>
        <location evidence="1">Bacterial microcompartment</location>
    </subcellularLocation>
</comment>
<dbReference type="PANTHER" id="PTHR33941:SF11">
    <property type="entry name" value="BACTERIAL MICROCOMPARTMENT SHELL PROTEIN PDUJ"/>
    <property type="match status" value="1"/>
</dbReference>
<evidence type="ECO:0000313" key="6">
    <source>
        <dbReference type="Proteomes" id="UP000664601"/>
    </source>
</evidence>
<dbReference type="Gene3D" id="3.30.70.1710">
    <property type="match status" value="2"/>
</dbReference>
<dbReference type="RefSeq" id="WP_207675389.1">
    <property type="nucleotide sequence ID" value="NZ_JAFREM010000033.1"/>
</dbReference>
<name>A0ABS3LFH2_9ENTE</name>
<evidence type="ECO:0000256" key="2">
    <source>
        <dbReference type="ARBA" id="ARBA00024446"/>
    </source>
</evidence>
<dbReference type="EMBL" id="JAFREM010000033">
    <property type="protein sequence ID" value="MBO1308394.1"/>
    <property type="molecule type" value="Genomic_DNA"/>
</dbReference>
<proteinExistence type="inferred from homology"/>
<feature type="domain" description="BMC" evidence="4">
    <location>
        <begin position="98"/>
        <end position="184"/>
    </location>
</feature>
<organism evidence="5 6">
    <name type="scientific">Candidatus Enterococcus moelleringii</name>
    <dbReference type="NCBI Taxonomy" id="2815325"/>
    <lineage>
        <taxon>Bacteria</taxon>
        <taxon>Bacillati</taxon>
        <taxon>Bacillota</taxon>
        <taxon>Bacilli</taxon>
        <taxon>Lactobacillales</taxon>
        <taxon>Enterococcaceae</taxon>
        <taxon>Enterococcus</taxon>
    </lineage>
</organism>
<dbReference type="PIRSF" id="PIRSF034834">
    <property type="entry name" value="PduT"/>
    <property type="match status" value="1"/>
</dbReference>
<dbReference type="Proteomes" id="UP000664601">
    <property type="component" value="Unassembled WGS sequence"/>
</dbReference>
<dbReference type="InterPro" id="IPR044872">
    <property type="entry name" value="CcmK/CsoS1_BMC"/>
</dbReference>
<sequence length="185" mass="19417">MKEMDTIGFLELTSIAKGIEAVDFMLKAADSTLLMAKASCPGKYYIMICGQVGSVERSIDVGVQIGGRYVVGELLIPRVHPSVIKAINMSEIPETTKAIGVLEYYSAVGSIIAADYAVKAADVSLIAIQLGTGIAGKSFVVLTGDVGAVEAAVEAGAKGAKEKAMMINKIVLPNPRKELVESLIQ</sequence>
<accession>A0ABS3LFH2</accession>
<evidence type="ECO:0000259" key="4">
    <source>
        <dbReference type="PROSITE" id="PS51930"/>
    </source>
</evidence>
<evidence type="ECO:0000256" key="1">
    <source>
        <dbReference type="ARBA" id="ARBA00024322"/>
    </source>
</evidence>
<reference evidence="5 6" key="1">
    <citation type="submission" date="2021-03" db="EMBL/GenBank/DDBJ databases">
        <title>Enterococcal diversity collection.</title>
        <authorList>
            <person name="Gilmore M.S."/>
            <person name="Schwartzman J."/>
            <person name="Van Tyne D."/>
            <person name="Martin M."/>
            <person name="Earl A.M."/>
            <person name="Manson A.L."/>
            <person name="Straub T."/>
            <person name="Salamzade R."/>
            <person name="Saavedra J."/>
            <person name="Lebreton F."/>
            <person name="Prichula J."/>
            <person name="Schaufler K."/>
            <person name="Gaca A."/>
            <person name="Sgardioli B."/>
            <person name="Wagenaar J."/>
            <person name="Strong T."/>
        </authorList>
    </citation>
    <scope>NUCLEOTIDE SEQUENCE [LARGE SCALE GENOMIC DNA]</scope>
    <source>
        <strain evidence="5 6">669A</strain>
    </source>
</reference>
<dbReference type="CDD" id="cd07053">
    <property type="entry name" value="BMC_PduT_repeat1"/>
    <property type="match status" value="1"/>
</dbReference>
<dbReference type="InterPro" id="IPR037233">
    <property type="entry name" value="CcmK-like_sf"/>
</dbReference>
<evidence type="ECO:0000256" key="3">
    <source>
        <dbReference type="PROSITE-ProRule" id="PRU01278"/>
    </source>
</evidence>
<dbReference type="PANTHER" id="PTHR33941">
    <property type="entry name" value="PROPANEDIOL UTILIZATION PROTEIN PDUA"/>
    <property type="match status" value="1"/>
</dbReference>
<comment type="similarity">
    <text evidence="3">Belongs to the bacterial microcompartments protein family.</text>
</comment>
<protein>
    <submittedName>
        <fullName evidence="5">BMC domain-containing protein</fullName>
    </submittedName>
</protein>
<dbReference type="SMART" id="SM00877">
    <property type="entry name" value="BMC"/>
    <property type="match status" value="2"/>
</dbReference>
<feature type="domain" description="BMC" evidence="4">
    <location>
        <begin position="6"/>
        <end position="88"/>
    </location>
</feature>
<dbReference type="CDD" id="cd07054">
    <property type="entry name" value="BMC_PduT_repeat2"/>
    <property type="match status" value="1"/>
</dbReference>
<dbReference type="SUPFAM" id="SSF143414">
    <property type="entry name" value="CcmK-like"/>
    <property type="match status" value="2"/>
</dbReference>
<dbReference type="InterPro" id="IPR000249">
    <property type="entry name" value="BMC_dom"/>
</dbReference>
<keyword evidence="6" id="KW-1185">Reference proteome</keyword>
<dbReference type="InterPro" id="IPR050575">
    <property type="entry name" value="BMC_shell"/>
</dbReference>
<dbReference type="InterPro" id="IPR011238">
    <property type="entry name" value="Micro_shell_prot_PduT"/>
</dbReference>
<gene>
    <name evidence="5" type="ORF">JZO70_19620</name>
</gene>